<proteinExistence type="predicted"/>
<comment type="caution">
    <text evidence="1">The sequence shown here is derived from an EMBL/GenBank/DDBJ whole genome shotgun (WGS) entry which is preliminary data.</text>
</comment>
<dbReference type="Proteomes" id="UP000236319">
    <property type="component" value="Unassembled WGS sequence"/>
</dbReference>
<dbReference type="RefSeq" id="XP_028868133.1">
    <property type="nucleotide sequence ID" value="XM_029012300.1"/>
</dbReference>
<dbReference type="GeneID" id="39875660"/>
<keyword evidence="1" id="KW-0378">Hydrolase</keyword>
<evidence type="ECO:0000313" key="2">
    <source>
        <dbReference type="Proteomes" id="UP000236319"/>
    </source>
</evidence>
<dbReference type="AlphaFoldDB" id="A0A2H6KFW8"/>
<reference evidence="1 2" key="1">
    <citation type="journal article" date="2017" name="BMC Genomics">
        <title>Whole-genome assembly of Babesia ovata and comparative genomics between closely related pathogens.</title>
        <authorList>
            <person name="Yamagishi J."/>
            <person name="Asada M."/>
            <person name="Hakimi H."/>
            <person name="Tanaka T.Q."/>
            <person name="Sugimoto C."/>
            <person name="Kawazu S."/>
        </authorList>
    </citation>
    <scope>NUCLEOTIDE SEQUENCE [LARGE SCALE GENOMIC DNA]</scope>
    <source>
        <strain evidence="1 2">Miyake</strain>
    </source>
</reference>
<gene>
    <name evidence="1" type="ORF">BOVATA_033830</name>
</gene>
<name>A0A2H6KFW8_9APIC</name>
<keyword evidence="2" id="KW-1185">Reference proteome</keyword>
<sequence length="165" mass="18542">MGYDLKRGGSAVGVDADHLAHEVGQIIVPPEYHSSIQLLLHRPSVLHVIHVLVRRYACDEECQYCPHRPHVAFVGDLAIPGLGSDMDHCERRSSHHGVEQPLEARVPDSDLVVFVVLHHDLVDCYRPVHEVVAVQIQQRLDDLGHYDLNEPRRVLPLALVADVMQ</sequence>
<dbReference type="EMBL" id="BDSA01000003">
    <property type="protein sequence ID" value="GBE61890.1"/>
    <property type="molecule type" value="Genomic_DNA"/>
</dbReference>
<dbReference type="GO" id="GO:0016787">
    <property type="term" value="F:hydrolase activity"/>
    <property type="evidence" value="ECO:0007669"/>
    <property type="project" value="UniProtKB-KW"/>
</dbReference>
<organism evidence="1 2">
    <name type="scientific">Babesia ovata</name>
    <dbReference type="NCBI Taxonomy" id="189622"/>
    <lineage>
        <taxon>Eukaryota</taxon>
        <taxon>Sar</taxon>
        <taxon>Alveolata</taxon>
        <taxon>Apicomplexa</taxon>
        <taxon>Aconoidasida</taxon>
        <taxon>Piroplasmida</taxon>
        <taxon>Babesiidae</taxon>
        <taxon>Babesia</taxon>
    </lineage>
</organism>
<evidence type="ECO:0000313" key="1">
    <source>
        <dbReference type="EMBL" id="GBE61890.1"/>
    </source>
</evidence>
<accession>A0A2H6KFW8</accession>
<protein>
    <submittedName>
        <fullName evidence="1">Nucleoside triphosphate pyrophosphohydrolase, putative</fullName>
    </submittedName>
</protein>
<dbReference type="VEuPathDB" id="PiroplasmaDB:BOVATA_033830"/>